<evidence type="ECO:0000313" key="1">
    <source>
        <dbReference type="EMBL" id="ARF12973.1"/>
    </source>
</evidence>
<evidence type="ECO:0008006" key="3">
    <source>
        <dbReference type="Google" id="ProtNLM"/>
    </source>
</evidence>
<dbReference type="Proteomes" id="UP000192486">
    <property type="component" value="Chromosome"/>
</dbReference>
<keyword evidence="2" id="KW-1185">Reference proteome</keyword>
<sequence>MIVHDLNLGGNEPEFSEKLINLTELIDTDDESVLEDYITEDYVEQINVSESLDGLEFFKEHIKNNRTQGFTKQCKFLNNPANHVRNTITTLYPLIEENAFDDHFDEQFILQSKIITGHLHTSMKGKSRSDGAVFIFVYTLQEQRYLGILKMDPNLGIQVNENLTLTVRKKMLPSVKEKLHKSAFIKFSERFDDDLKTDLFILDRQQTRDEPAKYFMLDFLIAREKANADNLTPELLKNIKNEICLYIDTDDKKSSFVSRLTKRFSSNEEFNLEQHILPLLEGLLPNDFPIEQSLKAIKDKTLVKYPDAVFSFIPNPEKVKDLEFKNEDKSITIKISNNISEELYTHQVDEQENIIFTFKKELNVKPMI</sequence>
<accession>A0ABM6JS72</accession>
<evidence type="ECO:0000313" key="2">
    <source>
        <dbReference type="Proteomes" id="UP000192486"/>
    </source>
</evidence>
<gene>
    <name evidence="1" type="ORF">SporoS204_01555</name>
</gene>
<protein>
    <recommendedName>
        <fullName evidence="3">Nucleoid-associated protein</fullName>
    </recommendedName>
</protein>
<organism evidence="1 2">
    <name type="scientific">Sporosarcina ureae</name>
    <dbReference type="NCBI Taxonomy" id="1571"/>
    <lineage>
        <taxon>Bacteria</taxon>
        <taxon>Bacillati</taxon>
        <taxon>Bacillota</taxon>
        <taxon>Bacilli</taxon>
        <taxon>Bacillales</taxon>
        <taxon>Caryophanaceae</taxon>
        <taxon>Sporosarcina</taxon>
    </lineage>
</organism>
<name>A0ABM6JS72_SPOUR</name>
<proteinExistence type="predicted"/>
<reference evidence="1 2" key="1">
    <citation type="submission" date="2016-04" db="EMBL/GenBank/DDBJ databases">
        <title>Comparative Genomics and Epigenetics of Sporosarcina ureae.</title>
        <authorList>
            <person name="Oliver A.S."/>
            <person name="Cooper K.K."/>
        </authorList>
    </citation>
    <scope>NUCLEOTIDE SEQUENCE [LARGE SCALE GENOMIC DNA]</scope>
    <source>
        <strain evidence="1 2">S204</strain>
    </source>
</reference>
<dbReference type="EMBL" id="CP015108">
    <property type="protein sequence ID" value="ARF12973.1"/>
    <property type="molecule type" value="Genomic_DNA"/>
</dbReference>